<geneLocation type="plasmid" evidence="1">
    <name>pSSII-1</name>
</geneLocation>
<protein>
    <submittedName>
        <fullName evidence="1">Uncharacterized protein</fullName>
    </submittedName>
</protein>
<sequence>MIPTQILQNEQHAEAETRVLAFYGNVNSHYLTNYMELQQEQKEQNENHINQD</sequence>
<organism evidence="1">
    <name type="scientific">Lysinibacillus sphaericus</name>
    <name type="common">Bacillus sphaericus</name>
    <dbReference type="NCBI Taxonomy" id="1421"/>
    <lineage>
        <taxon>Bacteria</taxon>
        <taxon>Bacillati</taxon>
        <taxon>Bacillota</taxon>
        <taxon>Bacilli</taxon>
        <taxon>Bacillales</taxon>
        <taxon>Bacillaceae</taxon>
        <taxon>Lysinibacillus</taxon>
    </lineage>
</organism>
<evidence type="ECO:0000313" key="1">
    <source>
        <dbReference type="EMBL" id="QIS31148.1"/>
    </source>
</evidence>
<dbReference type="RefSeq" id="WP_181726344.1">
    <property type="nucleotide sequence ID" value="NZ_CP064071.1"/>
</dbReference>
<reference evidence="1" key="1">
    <citation type="submission" date="2020-02" db="EMBL/GenBank/DDBJ databases">
        <authorList>
            <person name="Hu X."/>
            <person name="Yuan Z."/>
            <person name="Cheng J."/>
            <person name="Geng P."/>
        </authorList>
    </citation>
    <scope>NUCLEOTIDE SEQUENCE</scope>
    <source>
        <strain evidence="1">SSII-1</strain>
        <plasmid evidence="1">pSSII-1</plasmid>
    </source>
</reference>
<keyword evidence="1" id="KW-0614">Plasmid</keyword>
<dbReference type="EMBL" id="MT075580">
    <property type="protein sequence ID" value="QIS31148.1"/>
    <property type="molecule type" value="Genomic_DNA"/>
</dbReference>
<proteinExistence type="predicted"/>
<dbReference type="AlphaFoldDB" id="A0A6G9ZZK4"/>
<accession>A0A6G9ZZK4</accession>
<name>A0A6G9ZZK4_LYSSH</name>